<reference evidence="1 2" key="2">
    <citation type="journal article" date="2017" name="Syst. Appl. Microbiol.">
        <title>Soybeans inoculated with root zone soils of Canadian native legumes harbour diverse and novel Bradyrhizobium spp. that possess agricultural potential.</title>
        <authorList>
            <person name="Bromfield E.S.P."/>
            <person name="Cloutier S."/>
            <person name="Tambong J.T."/>
            <person name="Tran Thi T.V."/>
        </authorList>
    </citation>
    <scope>NUCLEOTIDE SEQUENCE [LARGE SCALE GENOMIC DNA]</scope>
    <source>
        <strain evidence="1 2">OO99</strain>
    </source>
</reference>
<dbReference type="AlphaFoldDB" id="A0A2U8P4G2"/>
<accession>A0A2U8P4G2</accession>
<dbReference type="EMBL" id="CP029425">
    <property type="protein sequence ID" value="AWL92631.1"/>
    <property type="molecule type" value="Genomic_DNA"/>
</dbReference>
<proteinExistence type="predicted"/>
<dbReference type="RefSeq" id="WP_095424873.1">
    <property type="nucleotide sequence ID" value="NZ_CP029425.2"/>
</dbReference>
<organism evidence="1 2">
    <name type="scientific">Bradyrhizobium ottawaense</name>
    <dbReference type="NCBI Taxonomy" id="931866"/>
    <lineage>
        <taxon>Bacteria</taxon>
        <taxon>Pseudomonadati</taxon>
        <taxon>Pseudomonadota</taxon>
        <taxon>Alphaproteobacteria</taxon>
        <taxon>Hyphomicrobiales</taxon>
        <taxon>Nitrobacteraceae</taxon>
        <taxon>Bradyrhizobium</taxon>
    </lineage>
</organism>
<dbReference type="KEGG" id="bot:CIT37_10720"/>
<dbReference type="GeneID" id="92963099"/>
<name>A0A2U8P4G2_9BRAD</name>
<sequence>MAGQVYSIDSSSLIHAWRRIYRPKNFGFVWDGFDRLIAEGRLKASIEVYNELQKKDDELFVWCKERKETLFVEIDDATQEAVAKIMAEHPKIVDTTKGRSGGDPFVIALAASTTPRMMVVTEEFPGKERIPDVCDAQKIDHCGVADLIEREDWTS</sequence>
<dbReference type="InterPro" id="IPR016541">
    <property type="entry name" value="UCP008505"/>
</dbReference>
<evidence type="ECO:0000313" key="1">
    <source>
        <dbReference type="EMBL" id="AWL92631.1"/>
    </source>
</evidence>
<dbReference type="Proteomes" id="UP000215703">
    <property type="component" value="Chromosome"/>
</dbReference>
<dbReference type="Pfam" id="PF14367">
    <property type="entry name" value="DUF4411"/>
    <property type="match status" value="1"/>
</dbReference>
<gene>
    <name evidence="1" type="ORF">CIT37_10720</name>
</gene>
<evidence type="ECO:0000313" key="2">
    <source>
        <dbReference type="Proteomes" id="UP000215703"/>
    </source>
</evidence>
<reference evidence="1 2" key="1">
    <citation type="journal article" date="2014" name="Int. J. Syst. Evol. Microbiol.">
        <title>Bradyrhizobium ottawaense sp. nov., a symbiotic nitrogen fixing bacterium from root nodules of soybeans in Canada.</title>
        <authorList>
            <person name="Yu X."/>
            <person name="Cloutier S."/>
            <person name="Tambong J.T."/>
            <person name="Bromfield E.S."/>
        </authorList>
    </citation>
    <scope>NUCLEOTIDE SEQUENCE [LARGE SCALE GENOMIC DNA]</scope>
    <source>
        <strain evidence="1 2">OO99</strain>
    </source>
</reference>
<protein>
    <submittedName>
        <fullName evidence="1">DUF4411 domain-containing protein</fullName>
    </submittedName>
</protein>